<dbReference type="InterPro" id="IPR002363">
    <property type="entry name" value="Ribosomal_uL10_CS_bac"/>
</dbReference>
<dbReference type="InterPro" id="IPR047865">
    <property type="entry name" value="Ribosomal_uL10_bac_type"/>
</dbReference>
<evidence type="ECO:0000313" key="9">
    <source>
        <dbReference type="Proteomes" id="UP000264002"/>
    </source>
</evidence>
<evidence type="ECO:0000256" key="7">
    <source>
        <dbReference type="HAMAP-Rule" id="MF_00362"/>
    </source>
</evidence>
<dbReference type="Gene3D" id="6.10.250.290">
    <property type="match status" value="1"/>
</dbReference>
<dbReference type="NCBIfam" id="NF000955">
    <property type="entry name" value="PRK00099.1-1"/>
    <property type="match status" value="1"/>
</dbReference>
<reference evidence="8 9" key="2">
    <citation type="submission" date="2018-09" db="EMBL/GenBank/DDBJ databases">
        <title>Genome of Sphaerochaeta halotolerans strain 4-11.</title>
        <authorList>
            <person name="Nazina T.N."/>
            <person name="Sokolova D.S."/>
        </authorList>
    </citation>
    <scope>NUCLEOTIDE SEQUENCE [LARGE SCALE GENOMIC DNA]</scope>
    <source>
        <strain evidence="8 9">4-11</strain>
    </source>
</reference>
<reference evidence="9" key="1">
    <citation type="submission" date="2018-08" db="EMBL/GenBank/DDBJ databases">
        <authorList>
            <person name="Grouzdev D.S."/>
            <person name="Krutkina M.S."/>
        </authorList>
    </citation>
    <scope>NUCLEOTIDE SEQUENCE [LARGE SCALE GENOMIC DNA]</scope>
    <source>
        <strain evidence="9">4-11</strain>
    </source>
</reference>
<dbReference type="RefSeq" id="WP_117329425.1">
    <property type="nucleotide sequence ID" value="NZ_QUWK01000003.1"/>
</dbReference>
<name>A0A372MI71_9SPIR</name>
<protein>
    <recommendedName>
        <fullName evidence="6 7">Large ribosomal subunit protein uL10</fullName>
    </recommendedName>
</protein>
<comment type="subunit">
    <text evidence="7">Part of the ribosomal stalk of the 50S ribosomal subunit. The N-terminus interacts with L11 and the large rRNA to form the base of the stalk. The C-terminus forms an elongated spine to which L12 dimers bind in a sequential fashion forming a multimeric L10(L12)X complex.</text>
</comment>
<accession>A0A372MI71</accession>
<dbReference type="AlphaFoldDB" id="A0A372MI71"/>
<comment type="function">
    <text evidence="1 7">Forms part of the ribosomal stalk, playing a central role in the interaction of the ribosome with GTP-bound translation factors.</text>
</comment>
<dbReference type="InterPro" id="IPR043141">
    <property type="entry name" value="Ribosomal_uL10-like_sf"/>
</dbReference>
<organism evidence="8 9">
    <name type="scientific">Sphaerochaeta halotolerans</name>
    <dbReference type="NCBI Taxonomy" id="2293840"/>
    <lineage>
        <taxon>Bacteria</taxon>
        <taxon>Pseudomonadati</taxon>
        <taxon>Spirochaetota</taxon>
        <taxon>Spirochaetia</taxon>
        <taxon>Spirochaetales</taxon>
        <taxon>Sphaerochaetaceae</taxon>
        <taxon>Sphaerochaeta</taxon>
    </lineage>
</organism>
<dbReference type="SUPFAM" id="SSF160369">
    <property type="entry name" value="Ribosomal protein L10-like"/>
    <property type="match status" value="1"/>
</dbReference>
<evidence type="ECO:0000256" key="2">
    <source>
        <dbReference type="ARBA" id="ARBA00008889"/>
    </source>
</evidence>
<dbReference type="GO" id="GO:0015934">
    <property type="term" value="C:large ribosomal subunit"/>
    <property type="evidence" value="ECO:0007669"/>
    <property type="project" value="InterPro"/>
</dbReference>
<dbReference type="OrthoDB" id="9808307at2"/>
<dbReference type="EMBL" id="QUWK01000003">
    <property type="protein sequence ID" value="RFU95477.1"/>
    <property type="molecule type" value="Genomic_DNA"/>
</dbReference>
<keyword evidence="9" id="KW-1185">Reference proteome</keyword>
<dbReference type="Gene3D" id="3.30.70.1730">
    <property type="match status" value="1"/>
</dbReference>
<comment type="similarity">
    <text evidence="2 7">Belongs to the universal ribosomal protein uL10 family.</text>
</comment>
<evidence type="ECO:0000313" key="8">
    <source>
        <dbReference type="EMBL" id="RFU95477.1"/>
    </source>
</evidence>
<proteinExistence type="inferred from homology"/>
<dbReference type="CDD" id="cd05797">
    <property type="entry name" value="Ribosomal_L10"/>
    <property type="match status" value="1"/>
</dbReference>
<dbReference type="PANTHER" id="PTHR11560">
    <property type="entry name" value="39S RIBOSOMAL PROTEIN L10, MITOCHONDRIAL"/>
    <property type="match status" value="1"/>
</dbReference>
<dbReference type="InterPro" id="IPR001790">
    <property type="entry name" value="Ribosomal_uL10"/>
</dbReference>
<dbReference type="Proteomes" id="UP000264002">
    <property type="component" value="Unassembled WGS sequence"/>
</dbReference>
<dbReference type="HAMAP" id="MF_00362">
    <property type="entry name" value="Ribosomal_uL10"/>
    <property type="match status" value="1"/>
</dbReference>
<dbReference type="GO" id="GO:0003735">
    <property type="term" value="F:structural constituent of ribosome"/>
    <property type="evidence" value="ECO:0007669"/>
    <property type="project" value="InterPro"/>
</dbReference>
<gene>
    <name evidence="7" type="primary">rplJ</name>
    <name evidence="8" type="ORF">DYP60_03115</name>
</gene>
<dbReference type="Pfam" id="PF00466">
    <property type="entry name" value="Ribosomal_L10"/>
    <property type="match status" value="1"/>
</dbReference>
<dbReference type="GO" id="GO:0006412">
    <property type="term" value="P:translation"/>
    <property type="evidence" value="ECO:0007669"/>
    <property type="project" value="UniProtKB-UniRule"/>
</dbReference>
<evidence type="ECO:0000256" key="5">
    <source>
        <dbReference type="ARBA" id="ARBA00023274"/>
    </source>
</evidence>
<sequence length="175" mass="19306">MDHKTRITPAKEEAVKALKDEFSQYTGYIFTDYRGMTVEQITRLRRTLMEKDAAFRVVKNRFAKIALTDLDRTADDQLIGPTAIALVKGDEANVVAKDLFAIKKEGASIEVKGALLDGEFYNAEQIEAFSKLPSRLELIASLMGTMKAPVQKLAATLLAYVEKNGGSVESASEEN</sequence>
<evidence type="ECO:0000256" key="4">
    <source>
        <dbReference type="ARBA" id="ARBA00022980"/>
    </source>
</evidence>
<dbReference type="GO" id="GO:0070180">
    <property type="term" value="F:large ribosomal subunit rRNA binding"/>
    <property type="evidence" value="ECO:0007669"/>
    <property type="project" value="UniProtKB-UniRule"/>
</dbReference>
<dbReference type="PROSITE" id="PS01109">
    <property type="entry name" value="RIBOSOMAL_L10"/>
    <property type="match status" value="1"/>
</dbReference>
<evidence type="ECO:0000256" key="3">
    <source>
        <dbReference type="ARBA" id="ARBA00022730"/>
    </source>
</evidence>
<evidence type="ECO:0000256" key="6">
    <source>
        <dbReference type="ARBA" id="ARBA00035202"/>
    </source>
</evidence>
<keyword evidence="7" id="KW-0694">RNA-binding</keyword>
<keyword evidence="5 7" id="KW-0687">Ribonucleoprotein</keyword>
<dbReference type="InterPro" id="IPR022973">
    <property type="entry name" value="Ribosomal_uL10_bac"/>
</dbReference>
<comment type="caution">
    <text evidence="8">The sequence shown here is derived from an EMBL/GenBank/DDBJ whole genome shotgun (WGS) entry which is preliminary data.</text>
</comment>
<keyword evidence="3 7" id="KW-0699">rRNA-binding</keyword>
<keyword evidence="4 7" id="KW-0689">Ribosomal protein</keyword>
<evidence type="ECO:0000256" key="1">
    <source>
        <dbReference type="ARBA" id="ARBA00002633"/>
    </source>
</evidence>